<evidence type="ECO:0000259" key="8">
    <source>
        <dbReference type="PROSITE" id="PS51384"/>
    </source>
</evidence>
<dbReference type="GO" id="GO:0051537">
    <property type="term" value="F:2 iron, 2 sulfur cluster binding"/>
    <property type="evidence" value="ECO:0007669"/>
    <property type="project" value="UniProtKB-KW"/>
</dbReference>
<evidence type="ECO:0000256" key="6">
    <source>
        <dbReference type="ARBA" id="ARBA00023014"/>
    </source>
</evidence>
<organism evidence="9 10">
    <name type="scientific">Parapusillimonas granuli</name>
    <dbReference type="NCBI Taxonomy" id="380911"/>
    <lineage>
        <taxon>Bacteria</taxon>
        <taxon>Pseudomonadati</taxon>
        <taxon>Pseudomonadota</taxon>
        <taxon>Betaproteobacteria</taxon>
        <taxon>Burkholderiales</taxon>
        <taxon>Alcaligenaceae</taxon>
        <taxon>Parapusillimonas</taxon>
    </lineage>
</organism>
<feature type="domain" description="2Fe-2S ferredoxin-type" evidence="7">
    <location>
        <begin position="220"/>
        <end position="307"/>
    </location>
</feature>
<dbReference type="PROSITE" id="PS51085">
    <property type="entry name" value="2FE2S_FER_2"/>
    <property type="match status" value="1"/>
</dbReference>
<dbReference type="PANTHER" id="PTHR47354">
    <property type="entry name" value="NADH OXIDOREDUCTASE HCR"/>
    <property type="match status" value="1"/>
</dbReference>
<keyword evidence="10" id="KW-1185">Reference proteome</keyword>
<dbReference type="GO" id="GO:0046872">
    <property type="term" value="F:metal ion binding"/>
    <property type="evidence" value="ECO:0007669"/>
    <property type="project" value="UniProtKB-KW"/>
</dbReference>
<dbReference type="Pfam" id="PF00111">
    <property type="entry name" value="Fer2"/>
    <property type="match status" value="1"/>
</dbReference>
<keyword evidence="5" id="KW-0408">Iron</keyword>
<keyword evidence="6" id="KW-0411">Iron-sulfur</keyword>
<dbReference type="InterPro" id="IPR012675">
    <property type="entry name" value="Beta-grasp_dom_sf"/>
</dbReference>
<name>A0A853G141_9BURK</name>
<keyword evidence="2" id="KW-0001">2Fe-2S</keyword>
<dbReference type="InterPro" id="IPR001041">
    <property type="entry name" value="2Fe-2S_ferredoxin-type"/>
</dbReference>
<evidence type="ECO:0000313" key="9">
    <source>
        <dbReference type="EMBL" id="NYT49999.1"/>
    </source>
</evidence>
<dbReference type="PRINTS" id="PR00409">
    <property type="entry name" value="PHDIOXRDTASE"/>
</dbReference>
<dbReference type="PROSITE" id="PS00197">
    <property type="entry name" value="2FE2S_FER_1"/>
    <property type="match status" value="1"/>
</dbReference>
<dbReference type="CDD" id="cd00207">
    <property type="entry name" value="fer2"/>
    <property type="match status" value="1"/>
</dbReference>
<dbReference type="PROSITE" id="PS51384">
    <property type="entry name" value="FAD_FR"/>
    <property type="match status" value="1"/>
</dbReference>
<sequence>MLTDDIALFELEAEQHGRPLPPFEAGAHIDVQAGDALRQYSLCNAPEQAGRYEIAVLREPASRGGSRHMHEQVREGDLLQISVPRNLFRLNRAEHSILLAGGIGITPLLAMAESLHAQGRGFELHYYARSAARTAFRERLAAAPFRDKVFLHRDDQPGEHLDPVQVLAAAPRASAVYFCGPPGFIHHVQAGARSLAWPDDTLHFERFSAEPAGDDASADTEFSVTVKSTGQTFLVPAGKSIVQVLAEHGIDIPVSCEQGVCGTCLTGVLQGEIDHRDQYLTPEEQARNTQMTPCCSRSKGASIVLDL</sequence>
<dbReference type="AlphaFoldDB" id="A0A853G141"/>
<dbReference type="SUPFAM" id="SSF54292">
    <property type="entry name" value="2Fe-2S ferredoxin-like"/>
    <property type="match status" value="1"/>
</dbReference>
<evidence type="ECO:0000256" key="5">
    <source>
        <dbReference type="ARBA" id="ARBA00023004"/>
    </source>
</evidence>
<dbReference type="SUPFAM" id="SSF52343">
    <property type="entry name" value="Ferredoxin reductase-like, C-terminal NADP-linked domain"/>
    <property type="match status" value="1"/>
</dbReference>
<dbReference type="Gene3D" id="3.10.20.30">
    <property type="match status" value="1"/>
</dbReference>
<gene>
    <name evidence="9" type="ORF">H0A72_11825</name>
</gene>
<protein>
    <submittedName>
        <fullName evidence="9">Oxidoreductase</fullName>
    </submittedName>
</protein>
<dbReference type="SUPFAM" id="SSF63380">
    <property type="entry name" value="Riboflavin synthase domain-like"/>
    <property type="match status" value="1"/>
</dbReference>
<dbReference type="Gene3D" id="3.40.50.80">
    <property type="entry name" value="Nucleotide-binding domain of ferredoxin-NADP reductase (FNR) module"/>
    <property type="match status" value="1"/>
</dbReference>
<keyword evidence="1" id="KW-0285">Flavoprotein</keyword>
<dbReference type="Proteomes" id="UP000559809">
    <property type="component" value="Unassembled WGS sequence"/>
</dbReference>
<accession>A0A853G141</accession>
<dbReference type="InterPro" id="IPR050415">
    <property type="entry name" value="MRET"/>
</dbReference>
<dbReference type="PANTHER" id="PTHR47354:SF1">
    <property type="entry name" value="CARNITINE MONOOXYGENASE REDUCTASE SUBUNIT"/>
    <property type="match status" value="1"/>
</dbReference>
<dbReference type="InterPro" id="IPR006058">
    <property type="entry name" value="2Fe2S_fd_BS"/>
</dbReference>
<dbReference type="GO" id="GO:0016491">
    <property type="term" value="F:oxidoreductase activity"/>
    <property type="evidence" value="ECO:0007669"/>
    <property type="project" value="UniProtKB-KW"/>
</dbReference>
<evidence type="ECO:0000256" key="3">
    <source>
        <dbReference type="ARBA" id="ARBA00022723"/>
    </source>
</evidence>
<evidence type="ECO:0000313" key="10">
    <source>
        <dbReference type="Proteomes" id="UP000559809"/>
    </source>
</evidence>
<comment type="caution">
    <text evidence="9">The sequence shown here is derived from an EMBL/GenBank/DDBJ whole genome shotgun (WGS) entry which is preliminary data.</text>
</comment>
<dbReference type="InterPro" id="IPR039261">
    <property type="entry name" value="FNR_nucleotide-bd"/>
</dbReference>
<dbReference type="EMBL" id="JACCEM010000005">
    <property type="protein sequence ID" value="NYT49999.1"/>
    <property type="molecule type" value="Genomic_DNA"/>
</dbReference>
<feature type="domain" description="FAD-binding FR-type" evidence="8">
    <location>
        <begin position="1"/>
        <end position="91"/>
    </location>
</feature>
<dbReference type="CDD" id="cd06185">
    <property type="entry name" value="PDR_like"/>
    <property type="match status" value="1"/>
</dbReference>
<evidence type="ECO:0000256" key="4">
    <source>
        <dbReference type="ARBA" id="ARBA00023002"/>
    </source>
</evidence>
<keyword evidence="3" id="KW-0479">Metal-binding</keyword>
<dbReference type="InterPro" id="IPR017938">
    <property type="entry name" value="Riboflavin_synthase-like_b-brl"/>
</dbReference>
<dbReference type="Gene3D" id="2.40.30.10">
    <property type="entry name" value="Translation factors"/>
    <property type="match status" value="1"/>
</dbReference>
<evidence type="ECO:0000256" key="1">
    <source>
        <dbReference type="ARBA" id="ARBA00022630"/>
    </source>
</evidence>
<dbReference type="InterPro" id="IPR017927">
    <property type="entry name" value="FAD-bd_FR_type"/>
</dbReference>
<evidence type="ECO:0000259" key="7">
    <source>
        <dbReference type="PROSITE" id="PS51085"/>
    </source>
</evidence>
<dbReference type="InterPro" id="IPR036010">
    <property type="entry name" value="2Fe-2S_ferredoxin-like_sf"/>
</dbReference>
<evidence type="ECO:0000256" key="2">
    <source>
        <dbReference type="ARBA" id="ARBA00022714"/>
    </source>
</evidence>
<proteinExistence type="predicted"/>
<keyword evidence="4" id="KW-0560">Oxidoreductase</keyword>
<reference evidence="9 10" key="1">
    <citation type="submission" date="2020-07" db="EMBL/GenBank/DDBJ databases">
        <title>Taxonomic revisions and descriptions of new bacterial species based on genomic comparisons in the high-G+C-content subgroup of the family Alcaligenaceae.</title>
        <authorList>
            <person name="Szabo A."/>
            <person name="Felfoldi T."/>
        </authorList>
    </citation>
    <scope>NUCLEOTIDE SEQUENCE [LARGE SCALE GENOMIC DNA]</scope>
    <source>
        <strain evidence="9 10">LMG 24012</strain>
    </source>
</reference>